<keyword evidence="12" id="KW-1185">Reference proteome</keyword>
<evidence type="ECO:0000259" key="10">
    <source>
        <dbReference type="Pfam" id="PF23598"/>
    </source>
</evidence>
<dbReference type="InterPro" id="IPR038005">
    <property type="entry name" value="RX-like_CC"/>
</dbReference>
<accession>A0A8T0PDA7</accession>
<dbReference type="InterPro" id="IPR002182">
    <property type="entry name" value="NB-ARC"/>
</dbReference>
<gene>
    <name evidence="11" type="ORF">PVAP13_8NG138601</name>
</gene>
<dbReference type="InterPro" id="IPR041118">
    <property type="entry name" value="Rx_N"/>
</dbReference>
<dbReference type="Gene3D" id="1.20.5.4130">
    <property type="match status" value="1"/>
</dbReference>
<evidence type="ECO:0000256" key="6">
    <source>
        <dbReference type="ARBA" id="ARBA00023054"/>
    </source>
</evidence>
<dbReference type="GO" id="GO:0009626">
    <property type="term" value="P:plant-type hypersensitive response"/>
    <property type="evidence" value="ECO:0007669"/>
    <property type="project" value="UniProtKB-ARBA"/>
</dbReference>
<dbReference type="Proteomes" id="UP000823388">
    <property type="component" value="Chromosome 8N"/>
</dbReference>
<keyword evidence="6" id="KW-0175">Coiled coil</keyword>
<dbReference type="PRINTS" id="PR00364">
    <property type="entry name" value="DISEASERSIST"/>
</dbReference>
<dbReference type="CDD" id="cd14798">
    <property type="entry name" value="RX-CC_like"/>
    <property type="match status" value="1"/>
</dbReference>
<reference evidence="11" key="1">
    <citation type="submission" date="2020-05" db="EMBL/GenBank/DDBJ databases">
        <title>WGS assembly of Panicum virgatum.</title>
        <authorList>
            <person name="Lovell J.T."/>
            <person name="Jenkins J."/>
            <person name="Shu S."/>
            <person name="Juenger T.E."/>
            <person name="Schmutz J."/>
        </authorList>
    </citation>
    <scope>NUCLEOTIDE SEQUENCE</scope>
    <source>
        <strain evidence="11">AP13</strain>
    </source>
</reference>
<dbReference type="GO" id="GO:0043531">
    <property type="term" value="F:ADP binding"/>
    <property type="evidence" value="ECO:0007669"/>
    <property type="project" value="InterPro"/>
</dbReference>
<feature type="domain" description="NB-ARC" evidence="7">
    <location>
        <begin position="143"/>
        <end position="217"/>
    </location>
</feature>
<keyword evidence="5" id="KW-0611">Plant defense</keyword>
<evidence type="ECO:0000256" key="4">
    <source>
        <dbReference type="ARBA" id="ARBA00022741"/>
    </source>
</evidence>
<dbReference type="InterPro" id="IPR036388">
    <property type="entry name" value="WH-like_DNA-bd_sf"/>
</dbReference>
<dbReference type="Pfam" id="PF00931">
    <property type="entry name" value="NB-ARC"/>
    <property type="match status" value="1"/>
</dbReference>
<dbReference type="Pfam" id="PF23559">
    <property type="entry name" value="WHD_DRP"/>
    <property type="match status" value="1"/>
</dbReference>
<comment type="similarity">
    <text evidence="1">Belongs to the disease resistance NB-LRR family.</text>
</comment>
<dbReference type="FunFam" id="1.10.10.10:FF:000322">
    <property type="entry name" value="Probable disease resistance protein At1g63360"/>
    <property type="match status" value="1"/>
</dbReference>
<evidence type="ECO:0000259" key="8">
    <source>
        <dbReference type="Pfam" id="PF18052"/>
    </source>
</evidence>
<evidence type="ECO:0000259" key="9">
    <source>
        <dbReference type="Pfam" id="PF23559"/>
    </source>
</evidence>
<dbReference type="Gene3D" id="1.10.10.10">
    <property type="entry name" value="Winged helix-like DNA-binding domain superfamily/Winged helix DNA-binding domain"/>
    <property type="match status" value="1"/>
</dbReference>
<dbReference type="PANTHER" id="PTHR23155:SF1229">
    <property type="entry name" value="OS11G0550500 PROTEIN"/>
    <property type="match status" value="1"/>
</dbReference>
<evidence type="ECO:0000256" key="5">
    <source>
        <dbReference type="ARBA" id="ARBA00022821"/>
    </source>
</evidence>
<keyword evidence="2" id="KW-0433">Leucine-rich repeat</keyword>
<evidence type="ECO:0000313" key="12">
    <source>
        <dbReference type="Proteomes" id="UP000823388"/>
    </source>
</evidence>
<dbReference type="EMBL" id="CM029052">
    <property type="protein sequence ID" value="KAG2558152.1"/>
    <property type="molecule type" value="Genomic_DNA"/>
</dbReference>
<dbReference type="InterPro" id="IPR032675">
    <property type="entry name" value="LRR_dom_sf"/>
</dbReference>
<feature type="domain" description="Disease resistance protein winged helix" evidence="9">
    <location>
        <begin position="358"/>
        <end position="429"/>
    </location>
</feature>
<dbReference type="Gene3D" id="3.80.10.10">
    <property type="entry name" value="Ribonuclease Inhibitor"/>
    <property type="match status" value="1"/>
</dbReference>
<dbReference type="InterPro" id="IPR044974">
    <property type="entry name" value="Disease_R_plants"/>
</dbReference>
<dbReference type="SUPFAM" id="SSF52058">
    <property type="entry name" value="L domain-like"/>
    <property type="match status" value="1"/>
</dbReference>
<dbReference type="InterPro" id="IPR058922">
    <property type="entry name" value="WHD_DRP"/>
</dbReference>
<keyword evidence="4" id="KW-0547">Nucleotide-binding</keyword>
<dbReference type="Pfam" id="PF23598">
    <property type="entry name" value="LRR_14"/>
    <property type="match status" value="1"/>
</dbReference>
<dbReference type="Gene3D" id="1.10.8.430">
    <property type="entry name" value="Helical domain of apoptotic protease-activating factors"/>
    <property type="match status" value="1"/>
</dbReference>
<feature type="domain" description="Disease resistance R13L4/SHOC-2-like LRR" evidence="10">
    <location>
        <begin position="495"/>
        <end position="806"/>
    </location>
</feature>
<dbReference type="GO" id="GO:0002758">
    <property type="term" value="P:innate immune response-activating signaling pathway"/>
    <property type="evidence" value="ECO:0007669"/>
    <property type="project" value="UniProtKB-ARBA"/>
</dbReference>
<dbReference type="Gene3D" id="3.40.50.300">
    <property type="entry name" value="P-loop containing nucleotide triphosphate hydrolases"/>
    <property type="match status" value="1"/>
</dbReference>
<dbReference type="GO" id="GO:0042742">
    <property type="term" value="P:defense response to bacterium"/>
    <property type="evidence" value="ECO:0007669"/>
    <property type="project" value="UniProtKB-ARBA"/>
</dbReference>
<evidence type="ECO:0000256" key="1">
    <source>
        <dbReference type="ARBA" id="ARBA00008894"/>
    </source>
</evidence>
<dbReference type="InterPro" id="IPR042197">
    <property type="entry name" value="Apaf_helical"/>
</dbReference>
<dbReference type="PANTHER" id="PTHR23155">
    <property type="entry name" value="DISEASE RESISTANCE PROTEIN RP"/>
    <property type="match status" value="1"/>
</dbReference>
<sequence length="820" mass="93088">MEVITGTMGSLLSKLGDLLKEEYNLQKSVKGEIMFLKADTMDQQPSILVKLWARDVRELSYDVEDKVDTFMMRIDCGPKELHGFRGIIDRSLDLLTKAKIRHELGTEIKDLQRSIKEVSEHRDRYMVTQVAAKPADVPVQNLRGLGKTTLAKVVYDKLKGQFDCTAFVSVSENPNIERIFINMLGQLGHDKNVGTCDTQQLINEVRAFLQGKRYICIPRFDNECGSIIISTTHNLDVANKIGGVYQLQPLSLVDSRKLFNLRIFGTEDKSLSNKLAEVSTEILRKCGGVPLAIITIASTLASKKGMENIHQYWSKVCKTLGSGLEDSPDVEDMRRILAISYYDLPPYLKNCMLYLSSYPEDYRICIEELIWKWMGEGFILKEHGKSFYEVGEDYIVELLNRSMIQSFFGNDHDSKIPTYFQIHDMVLDLMTRLANEDGFLATTHDQQPRCLQERIHRLCIQTRNEEDVKHLSAANLCRLWSLIADVYSEEDVKLLSAVAKAFNWLPPLSTFRVLRVLCLCGCERVDDGCFKEICNLIHLRYLGLRQTRITEIPKEIQKLQLLQVLDITGTEIHELPSTFVLLRKLVCLCADPLNKVPAGFGNLKSLQQLYVPPIYVESPSMLNNFSGLTELRRVAFCFNEWDESYAKPFLQCLSSLVSLEYLEIDGPKKACDFSCSPCGRLIIPTGPQQLQKILMIHITVHTVSALCSLSILHIRLLMLGEELVISNAYPFPSLRKFEIWYITRVVFGQGAMPKLQTLRLGFKSKESSMGPSSDLAVGFENLSSLEDIKVSLNYPEARPEELKAAKGFNLLFLATENKHN</sequence>
<protein>
    <submittedName>
        <fullName evidence="11">Uncharacterized protein</fullName>
    </submittedName>
</protein>
<evidence type="ECO:0000256" key="2">
    <source>
        <dbReference type="ARBA" id="ARBA00022614"/>
    </source>
</evidence>
<evidence type="ECO:0000313" key="11">
    <source>
        <dbReference type="EMBL" id="KAG2558152.1"/>
    </source>
</evidence>
<dbReference type="AlphaFoldDB" id="A0A8T0PDA7"/>
<organism evidence="11 12">
    <name type="scientific">Panicum virgatum</name>
    <name type="common">Blackwell switchgrass</name>
    <dbReference type="NCBI Taxonomy" id="38727"/>
    <lineage>
        <taxon>Eukaryota</taxon>
        <taxon>Viridiplantae</taxon>
        <taxon>Streptophyta</taxon>
        <taxon>Embryophyta</taxon>
        <taxon>Tracheophyta</taxon>
        <taxon>Spermatophyta</taxon>
        <taxon>Magnoliopsida</taxon>
        <taxon>Liliopsida</taxon>
        <taxon>Poales</taxon>
        <taxon>Poaceae</taxon>
        <taxon>PACMAD clade</taxon>
        <taxon>Panicoideae</taxon>
        <taxon>Panicodae</taxon>
        <taxon>Paniceae</taxon>
        <taxon>Panicinae</taxon>
        <taxon>Panicum</taxon>
        <taxon>Panicum sect. Hiantes</taxon>
    </lineage>
</organism>
<feature type="domain" description="Disease resistance N-terminal" evidence="8">
    <location>
        <begin position="8"/>
        <end position="78"/>
    </location>
</feature>
<dbReference type="InterPro" id="IPR055414">
    <property type="entry name" value="LRR_R13L4/SHOC2-like"/>
</dbReference>
<dbReference type="SUPFAM" id="SSF52540">
    <property type="entry name" value="P-loop containing nucleoside triphosphate hydrolases"/>
    <property type="match status" value="1"/>
</dbReference>
<keyword evidence="3" id="KW-0677">Repeat</keyword>
<dbReference type="Pfam" id="PF18052">
    <property type="entry name" value="Rx_N"/>
    <property type="match status" value="1"/>
</dbReference>
<comment type="caution">
    <text evidence="11">The sequence shown here is derived from an EMBL/GenBank/DDBJ whole genome shotgun (WGS) entry which is preliminary data.</text>
</comment>
<name>A0A8T0PDA7_PANVG</name>
<proteinExistence type="inferred from homology"/>
<evidence type="ECO:0000256" key="3">
    <source>
        <dbReference type="ARBA" id="ARBA00022737"/>
    </source>
</evidence>
<dbReference type="InterPro" id="IPR027417">
    <property type="entry name" value="P-loop_NTPase"/>
</dbReference>
<evidence type="ECO:0000259" key="7">
    <source>
        <dbReference type="Pfam" id="PF00931"/>
    </source>
</evidence>